<dbReference type="EMBL" id="MGFJ01000022">
    <property type="protein sequence ID" value="OGM02430.1"/>
    <property type="molecule type" value="Genomic_DNA"/>
</dbReference>
<dbReference type="Gene3D" id="3.40.50.2000">
    <property type="entry name" value="Glycogen Phosphorylase B"/>
    <property type="match status" value="2"/>
</dbReference>
<evidence type="ECO:0000259" key="3">
    <source>
        <dbReference type="Pfam" id="PF02350"/>
    </source>
</evidence>
<feature type="domain" description="UDP-N-acetylglucosamine 2-epimerase" evidence="3">
    <location>
        <begin position="101"/>
        <end position="337"/>
    </location>
</feature>
<comment type="similarity">
    <text evidence="1">Belongs to the UDP-N-acetylglucosamine 2-epimerase family.</text>
</comment>
<dbReference type="Proteomes" id="UP000176198">
    <property type="component" value="Unassembled WGS sequence"/>
</dbReference>
<dbReference type="GO" id="GO:0016853">
    <property type="term" value="F:isomerase activity"/>
    <property type="evidence" value="ECO:0007669"/>
    <property type="project" value="UniProtKB-KW"/>
</dbReference>
<dbReference type="PANTHER" id="PTHR43174">
    <property type="entry name" value="UDP-N-ACETYLGLUCOSAMINE 2-EPIMERASE"/>
    <property type="match status" value="1"/>
</dbReference>
<evidence type="ECO:0000313" key="4">
    <source>
        <dbReference type="EMBL" id="OGM02430.1"/>
    </source>
</evidence>
<name>A0A1F7WI15_9BACT</name>
<dbReference type="SUPFAM" id="SSF53756">
    <property type="entry name" value="UDP-Glycosyltransferase/glycogen phosphorylase"/>
    <property type="match status" value="1"/>
</dbReference>
<comment type="caution">
    <text evidence="4">The sequence shown here is derived from an EMBL/GenBank/DDBJ whole genome shotgun (WGS) entry which is preliminary data.</text>
</comment>
<dbReference type="STRING" id="1802471.A2115_03135"/>
<reference evidence="4 5" key="1">
    <citation type="journal article" date="2016" name="Nat. Commun.">
        <title>Thousands of microbial genomes shed light on interconnected biogeochemical processes in an aquifer system.</title>
        <authorList>
            <person name="Anantharaman K."/>
            <person name="Brown C.T."/>
            <person name="Hug L.A."/>
            <person name="Sharon I."/>
            <person name="Castelle C.J."/>
            <person name="Probst A.J."/>
            <person name="Thomas B.C."/>
            <person name="Singh A."/>
            <person name="Wilkins M.J."/>
            <person name="Karaoz U."/>
            <person name="Brodie E.L."/>
            <person name="Williams K.H."/>
            <person name="Hubbard S.S."/>
            <person name="Banfield J.F."/>
        </authorList>
    </citation>
    <scope>NUCLEOTIDE SEQUENCE [LARGE SCALE GENOMIC DNA]</scope>
</reference>
<keyword evidence="2" id="KW-0472">Membrane</keyword>
<accession>A0A1F7WI15</accession>
<dbReference type="Pfam" id="PF02350">
    <property type="entry name" value="Epimerase_2"/>
    <property type="match status" value="1"/>
</dbReference>
<sequence>MKDRQFYFLVGTLVELIKLSPVIKEFKRRKIPFKLITSGQNEIPFEVIDKYTGDLNVNYSFREKDKKSSIPLFLIWALRSFVSGIFFFNSELRRLNKKEVYLVLHGDTVTSMIGAFLGFAFGLRIVHVESGLRSFNFFEPFPEEFCRFVVSNLAYIHFCPNRWAMNNLKGIKGRKVNTRQNTFIESLQWAAESKGKMPVKVKGKYFVLVVHRQEHVIFGKQKTKEILNCIFNNIPENLTCVFLVHELTKNILAKGDINSKKNIKKGIIYMARTSFVNFVRLLKGSEFIITDGGTNQEEAYYLGKPCLILRNVTERIEGLGRNAVLMGNDYNRIPEFIMNYKQFRKREILHIMEPSKLIVDYLIER</sequence>
<gene>
    <name evidence="4" type="ORF">A2115_03135</name>
</gene>
<dbReference type="InterPro" id="IPR029767">
    <property type="entry name" value="WecB-like"/>
</dbReference>
<dbReference type="InterPro" id="IPR003331">
    <property type="entry name" value="UDP_GlcNAc_Epimerase_2_dom"/>
</dbReference>
<keyword evidence="1" id="KW-0413">Isomerase</keyword>
<protein>
    <recommendedName>
        <fullName evidence="3">UDP-N-acetylglucosamine 2-epimerase domain-containing protein</fullName>
    </recommendedName>
</protein>
<feature type="transmembrane region" description="Helical" evidence="2">
    <location>
        <begin position="108"/>
        <end position="126"/>
    </location>
</feature>
<dbReference type="AlphaFoldDB" id="A0A1F7WI15"/>
<evidence type="ECO:0000313" key="5">
    <source>
        <dbReference type="Proteomes" id="UP000176198"/>
    </source>
</evidence>
<proteinExistence type="inferred from homology"/>
<keyword evidence="2" id="KW-0812">Transmembrane</keyword>
<evidence type="ECO:0000256" key="2">
    <source>
        <dbReference type="SAM" id="Phobius"/>
    </source>
</evidence>
<feature type="transmembrane region" description="Helical" evidence="2">
    <location>
        <begin position="70"/>
        <end position="88"/>
    </location>
</feature>
<keyword evidence="2" id="KW-1133">Transmembrane helix</keyword>
<organism evidence="4 5">
    <name type="scientific">Candidatus Woesebacteria bacterium GWA1_41_8</name>
    <dbReference type="NCBI Taxonomy" id="1802471"/>
    <lineage>
        <taxon>Bacteria</taxon>
        <taxon>Candidatus Woeseibacteriota</taxon>
    </lineage>
</organism>
<evidence type="ECO:0000256" key="1">
    <source>
        <dbReference type="RuleBase" id="RU003513"/>
    </source>
</evidence>
<dbReference type="PANTHER" id="PTHR43174:SF3">
    <property type="entry name" value="UDP-N-ACETYLGLUCOSAMINE 2-EPIMERASE"/>
    <property type="match status" value="1"/>
</dbReference>